<comment type="caution">
    <text evidence="1">The sequence shown here is derived from an EMBL/GenBank/DDBJ whole genome shotgun (WGS) entry which is preliminary data.</text>
</comment>
<reference evidence="1 2" key="1">
    <citation type="journal article" date="2019" name="Int. J. Syst. Evol. Microbiol.">
        <title>The Global Catalogue of Microorganisms (GCM) 10K type strain sequencing project: providing services to taxonomists for standard genome sequencing and annotation.</title>
        <authorList>
            <consortium name="The Broad Institute Genomics Platform"/>
            <consortium name="The Broad Institute Genome Sequencing Center for Infectious Disease"/>
            <person name="Wu L."/>
            <person name="Ma J."/>
        </authorList>
    </citation>
    <scope>NUCLEOTIDE SEQUENCE [LARGE SCALE GENOMIC DNA]</scope>
    <source>
        <strain evidence="1 2">JCM 15481</strain>
    </source>
</reference>
<accession>A0ABN2XH80</accession>
<protein>
    <submittedName>
        <fullName evidence="1">Uncharacterized protein</fullName>
    </submittedName>
</protein>
<dbReference type="Proteomes" id="UP001500443">
    <property type="component" value="Unassembled WGS sequence"/>
</dbReference>
<proteinExistence type="predicted"/>
<evidence type="ECO:0000313" key="1">
    <source>
        <dbReference type="EMBL" id="GAA2110956.1"/>
    </source>
</evidence>
<evidence type="ECO:0000313" key="2">
    <source>
        <dbReference type="Proteomes" id="UP001500443"/>
    </source>
</evidence>
<name>A0ABN2XH80_9ACTN</name>
<organism evidence="1 2">
    <name type="scientific">Streptomyces synnematoformans</name>
    <dbReference type="NCBI Taxonomy" id="415721"/>
    <lineage>
        <taxon>Bacteria</taxon>
        <taxon>Bacillati</taxon>
        <taxon>Actinomycetota</taxon>
        <taxon>Actinomycetes</taxon>
        <taxon>Kitasatosporales</taxon>
        <taxon>Streptomycetaceae</taxon>
        <taxon>Streptomyces</taxon>
    </lineage>
</organism>
<sequence>MTASAPRTCMEDPVHLPGGWPLDDPAPAPGCEHCAELAADRAAARAAGDLSAVSDANVLIRRHPAH</sequence>
<keyword evidence="2" id="KW-1185">Reference proteome</keyword>
<dbReference type="EMBL" id="BAAAPF010000010">
    <property type="protein sequence ID" value="GAA2110956.1"/>
    <property type="molecule type" value="Genomic_DNA"/>
</dbReference>
<gene>
    <name evidence="1" type="ORF">GCM10009802_08370</name>
</gene>